<dbReference type="PANTHER" id="PTHR39966">
    <property type="entry name" value="BLL2471 PROTEIN-RELATED"/>
    <property type="match status" value="1"/>
</dbReference>
<sequence length="169" mass="19901">MAVLLEVFERETNLSTEDNNLNFLLIDTMLDYILNFPQKCHHPIENSILKSLVRRDPEKGEIATIIVNEHEKLTNLIIQLADKIARVKLEDPLFREDLVNTVREYRELLLQHMQKEETIFFPAAEEALFQADWDIIETRMRDKGDPVFGREADRQYRALHKVIIEWGGK</sequence>
<dbReference type="InterPro" id="IPR012312">
    <property type="entry name" value="Hemerythrin-like"/>
</dbReference>
<reference evidence="2 3" key="1">
    <citation type="submission" date="2019-12" db="EMBL/GenBank/DDBJ databases">
        <title>Snethiella sp. nov. sp. isolated from sea sand.</title>
        <authorList>
            <person name="Kim J."/>
            <person name="Jeong S.E."/>
            <person name="Jung H.S."/>
            <person name="Jeon C.O."/>
        </authorList>
    </citation>
    <scope>NUCLEOTIDE SEQUENCE [LARGE SCALE GENOMIC DNA]</scope>
    <source>
        <strain evidence="2 3">DP05</strain>
    </source>
</reference>
<dbReference type="CDD" id="cd12108">
    <property type="entry name" value="Hr-like"/>
    <property type="match status" value="1"/>
</dbReference>
<evidence type="ECO:0000313" key="2">
    <source>
        <dbReference type="EMBL" id="MZR30617.1"/>
    </source>
</evidence>
<comment type="caution">
    <text evidence="2">The sequence shown here is derived from an EMBL/GenBank/DDBJ whole genome shotgun (WGS) entry which is preliminary data.</text>
</comment>
<organism evidence="2 3">
    <name type="scientific">Sneathiella litorea</name>
    <dbReference type="NCBI Taxonomy" id="2606216"/>
    <lineage>
        <taxon>Bacteria</taxon>
        <taxon>Pseudomonadati</taxon>
        <taxon>Pseudomonadota</taxon>
        <taxon>Alphaproteobacteria</taxon>
        <taxon>Sneathiellales</taxon>
        <taxon>Sneathiellaceae</taxon>
        <taxon>Sneathiella</taxon>
    </lineage>
</organism>
<dbReference type="EMBL" id="WTUW01000002">
    <property type="protein sequence ID" value="MZR30617.1"/>
    <property type="molecule type" value="Genomic_DNA"/>
</dbReference>
<gene>
    <name evidence="2" type="ORF">GQE98_08220</name>
</gene>
<dbReference type="Proteomes" id="UP000476030">
    <property type="component" value="Unassembled WGS sequence"/>
</dbReference>
<protein>
    <recommendedName>
        <fullName evidence="1">Hemerythrin-like domain-containing protein</fullName>
    </recommendedName>
</protein>
<keyword evidence="3" id="KW-1185">Reference proteome</keyword>
<evidence type="ECO:0000313" key="3">
    <source>
        <dbReference type="Proteomes" id="UP000476030"/>
    </source>
</evidence>
<dbReference type="GO" id="GO:0005886">
    <property type="term" value="C:plasma membrane"/>
    <property type="evidence" value="ECO:0007669"/>
    <property type="project" value="TreeGrafter"/>
</dbReference>
<name>A0A6L8W8R5_9PROT</name>
<feature type="domain" description="Hemerythrin-like" evidence="1">
    <location>
        <begin position="17"/>
        <end position="124"/>
    </location>
</feature>
<accession>A0A6L8W8R5</accession>
<dbReference type="Pfam" id="PF01814">
    <property type="entry name" value="Hemerythrin"/>
    <property type="match status" value="1"/>
</dbReference>
<dbReference type="AlphaFoldDB" id="A0A6L8W8R5"/>
<dbReference type="PANTHER" id="PTHR39966:SF1">
    <property type="entry name" value="HEMERYTHRIN-LIKE DOMAIN-CONTAINING PROTEIN"/>
    <property type="match status" value="1"/>
</dbReference>
<proteinExistence type="predicted"/>
<dbReference type="Gene3D" id="1.20.120.520">
    <property type="entry name" value="nmb1532 protein domain like"/>
    <property type="match status" value="1"/>
</dbReference>
<evidence type="ECO:0000259" key="1">
    <source>
        <dbReference type="Pfam" id="PF01814"/>
    </source>
</evidence>